<keyword evidence="1" id="KW-0812">Transmembrane</keyword>
<dbReference type="Proteomes" id="UP001528672">
    <property type="component" value="Unassembled WGS sequence"/>
</dbReference>
<accession>A0ABT5MH74</accession>
<sequence>MKSSPRLQAIDALRGLALWWMTAYHFAYDLNHLGWIRQNFLQDPFWTVQRTLIVSLFLLCAGLGQSVAVAQGQTWRRFGRRWVQVAGCACLVSLGSWWMFPNSFIYFGVLHGLAVMLIVARLIAGRGAWLWPLGALALAAGWGAEALHQTWPALAWLDAKPFNVLGLIAHKPVTEDYVPVLPWLAVMLWGLAVGQWLLRRQPRLMAWQGGGLTQVLAWCGRHSLSWYMLHQPVMLGALMAWRACQT</sequence>
<proteinExistence type="predicted"/>
<organism evidence="3 4">
    <name type="scientific">Curvibacter microcysteis</name>
    <dbReference type="NCBI Taxonomy" id="3026419"/>
    <lineage>
        <taxon>Bacteria</taxon>
        <taxon>Pseudomonadati</taxon>
        <taxon>Pseudomonadota</taxon>
        <taxon>Betaproteobacteria</taxon>
        <taxon>Burkholderiales</taxon>
        <taxon>Comamonadaceae</taxon>
        <taxon>Curvibacter</taxon>
    </lineage>
</organism>
<feature type="transmembrane region" description="Helical" evidence="1">
    <location>
        <begin position="105"/>
        <end position="124"/>
    </location>
</feature>
<feature type="transmembrane region" description="Helical" evidence="1">
    <location>
        <begin position="82"/>
        <end position="99"/>
    </location>
</feature>
<feature type="domain" description="Heparan-alpha-glucosaminide N-acetyltransferase catalytic" evidence="2">
    <location>
        <begin position="6"/>
        <end position="232"/>
    </location>
</feature>
<gene>
    <name evidence="3" type="ORF">PSQ39_11385</name>
</gene>
<keyword evidence="4" id="KW-1185">Reference proteome</keyword>
<comment type="caution">
    <text evidence="3">The sequence shown here is derived from an EMBL/GenBank/DDBJ whole genome shotgun (WGS) entry which is preliminary data.</text>
</comment>
<dbReference type="InterPro" id="IPR012429">
    <property type="entry name" value="HGSNAT_cat"/>
</dbReference>
<reference evidence="3 4" key="1">
    <citation type="submission" date="2023-02" db="EMBL/GenBank/DDBJ databases">
        <title>Bacterial whole genome sequence for Curvibacter sp. HBC28.</title>
        <authorList>
            <person name="Le V."/>
            <person name="Ko S.-R."/>
            <person name="Ahn C.-Y."/>
            <person name="Oh H.-M."/>
        </authorList>
    </citation>
    <scope>NUCLEOTIDE SEQUENCE [LARGE SCALE GENOMIC DNA]</scope>
    <source>
        <strain evidence="3 4">HBC28</strain>
    </source>
</reference>
<evidence type="ECO:0000313" key="4">
    <source>
        <dbReference type="Proteomes" id="UP001528672"/>
    </source>
</evidence>
<evidence type="ECO:0000259" key="2">
    <source>
        <dbReference type="Pfam" id="PF07786"/>
    </source>
</evidence>
<keyword evidence="1" id="KW-1133">Transmembrane helix</keyword>
<keyword evidence="1" id="KW-0472">Membrane</keyword>
<evidence type="ECO:0000313" key="3">
    <source>
        <dbReference type="EMBL" id="MDD0815234.1"/>
    </source>
</evidence>
<evidence type="ECO:0000256" key="1">
    <source>
        <dbReference type="SAM" id="Phobius"/>
    </source>
</evidence>
<dbReference type="Pfam" id="PF07786">
    <property type="entry name" value="HGSNAT_cat"/>
    <property type="match status" value="1"/>
</dbReference>
<feature type="transmembrane region" description="Helical" evidence="1">
    <location>
        <begin position="177"/>
        <end position="198"/>
    </location>
</feature>
<dbReference type="RefSeq" id="WP_273926886.1">
    <property type="nucleotide sequence ID" value="NZ_JAQSIO010000003.1"/>
</dbReference>
<protein>
    <submittedName>
        <fullName evidence="3">Heparan-alpha-glucosaminide N-acetyltransferase</fullName>
    </submittedName>
</protein>
<dbReference type="EMBL" id="JAQSIO010000003">
    <property type="protein sequence ID" value="MDD0815234.1"/>
    <property type="molecule type" value="Genomic_DNA"/>
</dbReference>
<feature type="transmembrane region" description="Helical" evidence="1">
    <location>
        <begin position="12"/>
        <end position="28"/>
    </location>
</feature>
<feature type="transmembrane region" description="Helical" evidence="1">
    <location>
        <begin position="48"/>
        <end position="70"/>
    </location>
</feature>
<name>A0ABT5MH74_9BURK</name>